<accession>A0A139AHT9</accession>
<evidence type="ECO:0000313" key="3">
    <source>
        <dbReference type="Proteomes" id="UP000070544"/>
    </source>
</evidence>
<reference evidence="2 3" key="1">
    <citation type="journal article" date="2015" name="Genome Biol. Evol.">
        <title>Phylogenomic analyses indicate that early fungi evolved digesting cell walls of algal ancestors of land plants.</title>
        <authorList>
            <person name="Chang Y."/>
            <person name="Wang S."/>
            <person name="Sekimoto S."/>
            <person name="Aerts A.L."/>
            <person name="Choi C."/>
            <person name="Clum A."/>
            <person name="LaButti K.M."/>
            <person name="Lindquist E.A."/>
            <person name="Yee Ngan C."/>
            <person name="Ohm R.A."/>
            <person name="Salamov A.A."/>
            <person name="Grigoriev I.V."/>
            <person name="Spatafora J.W."/>
            <person name="Berbee M.L."/>
        </authorList>
    </citation>
    <scope>NUCLEOTIDE SEQUENCE [LARGE SCALE GENOMIC DNA]</scope>
    <source>
        <strain evidence="2 3">JEL478</strain>
    </source>
</reference>
<name>A0A139AHT9_GONPJ</name>
<keyword evidence="3" id="KW-1185">Reference proteome</keyword>
<dbReference type="AlphaFoldDB" id="A0A139AHT9"/>
<dbReference type="Proteomes" id="UP000070544">
    <property type="component" value="Unassembled WGS sequence"/>
</dbReference>
<gene>
    <name evidence="2" type="ORF">M427DRAFT_295912</name>
</gene>
<feature type="chain" id="PRO_5007296180" description="Secreted protein" evidence="1">
    <location>
        <begin position="23"/>
        <end position="105"/>
    </location>
</feature>
<protein>
    <recommendedName>
        <fullName evidence="4">Secreted protein</fullName>
    </recommendedName>
</protein>
<sequence length="105" mass="11509">MTTLEASAFFVFGLFIVFGAHSRICLNPCSVFAPFLISKNSGPLLQRGHEDPYHQILCAFAHGPDRRLQFFVGCTCSSLLSSPGMSLLHLLRSRLGFHGARIAIS</sequence>
<dbReference type="EMBL" id="KQ965754">
    <property type="protein sequence ID" value="KXS16298.1"/>
    <property type="molecule type" value="Genomic_DNA"/>
</dbReference>
<keyword evidence="1" id="KW-0732">Signal</keyword>
<proteinExistence type="predicted"/>
<evidence type="ECO:0000313" key="2">
    <source>
        <dbReference type="EMBL" id="KXS16298.1"/>
    </source>
</evidence>
<evidence type="ECO:0008006" key="4">
    <source>
        <dbReference type="Google" id="ProtNLM"/>
    </source>
</evidence>
<organism evidence="2 3">
    <name type="scientific">Gonapodya prolifera (strain JEL478)</name>
    <name type="common">Monoblepharis prolifera</name>
    <dbReference type="NCBI Taxonomy" id="1344416"/>
    <lineage>
        <taxon>Eukaryota</taxon>
        <taxon>Fungi</taxon>
        <taxon>Fungi incertae sedis</taxon>
        <taxon>Chytridiomycota</taxon>
        <taxon>Chytridiomycota incertae sedis</taxon>
        <taxon>Monoblepharidomycetes</taxon>
        <taxon>Monoblepharidales</taxon>
        <taxon>Gonapodyaceae</taxon>
        <taxon>Gonapodya</taxon>
    </lineage>
</organism>
<feature type="signal peptide" evidence="1">
    <location>
        <begin position="1"/>
        <end position="22"/>
    </location>
</feature>
<evidence type="ECO:0000256" key="1">
    <source>
        <dbReference type="SAM" id="SignalP"/>
    </source>
</evidence>